<gene>
    <name evidence="2" type="ORF">CP49_18560</name>
</gene>
<protein>
    <submittedName>
        <fullName evidence="2">Uncharacterized protein</fullName>
    </submittedName>
</protein>
<sequence length="64" mass="6766">MQSFGQEQLLGSAADRGGPVLADRFDAPELWQGMGSAAHWPAQSVDQEQLLDAADRGGEPASQL</sequence>
<name>A0A0R3LGF5_9BRAD</name>
<dbReference type="Proteomes" id="UP000051913">
    <property type="component" value="Unassembled WGS sequence"/>
</dbReference>
<organism evidence="2 3">
    <name type="scientific">Bradyrhizobium valentinum</name>
    <dbReference type="NCBI Taxonomy" id="1518501"/>
    <lineage>
        <taxon>Bacteria</taxon>
        <taxon>Pseudomonadati</taxon>
        <taxon>Pseudomonadota</taxon>
        <taxon>Alphaproteobacteria</taxon>
        <taxon>Hyphomicrobiales</taxon>
        <taxon>Nitrobacteraceae</taxon>
        <taxon>Bradyrhizobium</taxon>
    </lineage>
</organism>
<reference evidence="2 3" key="1">
    <citation type="submission" date="2014-03" db="EMBL/GenBank/DDBJ databases">
        <title>Bradyrhizobium valentinum sp. nov., isolated from effective nodules of Lupinus mariae-josephae, a lupine endemic of basic-lime soils in Eastern Spain.</title>
        <authorList>
            <person name="Duran D."/>
            <person name="Rey L."/>
            <person name="Navarro A."/>
            <person name="Busquets A."/>
            <person name="Imperial J."/>
            <person name="Ruiz-Argueso T."/>
        </authorList>
    </citation>
    <scope>NUCLEOTIDE SEQUENCE [LARGE SCALE GENOMIC DNA]</scope>
    <source>
        <strain evidence="2 3">LmjM3</strain>
    </source>
</reference>
<evidence type="ECO:0000313" key="3">
    <source>
        <dbReference type="Proteomes" id="UP000051913"/>
    </source>
</evidence>
<proteinExistence type="predicted"/>
<comment type="caution">
    <text evidence="2">The sequence shown here is derived from an EMBL/GenBank/DDBJ whole genome shotgun (WGS) entry which is preliminary data.</text>
</comment>
<evidence type="ECO:0000256" key="1">
    <source>
        <dbReference type="SAM" id="MobiDB-lite"/>
    </source>
</evidence>
<evidence type="ECO:0000313" key="2">
    <source>
        <dbReference type="EMBL" id="KRR04709.1"/>
    </source>
</evidence>
<accession>A0A0R3LGF5</accession>
<dbReference type="EMBL" id="LLXX01000122">
    <property type="protein sequence ID" value="KRR04709.1"/>
    <property type="molecule type" value="Genomic_DNA"/>
</dbReference>
<feature type="region of interest" description="Disordered" evidence="1">
    <location>
        <begin position="1"/>
        <end position="21"/>
    </location>
</feature>
<keyword evidence="3" id="KW-1185">Reference proteome</keyword>
<dbReference type="AlphaFoldDB" id="A0A0R3LGF5"/>